<dbReference type="GO" id="GO:0005694">
    <property type="term" value="C:chromosome"/>
    <property type="evidence" value="ECO:0007669"/>
    <property type="project" value="InterPro"/>
</dbReference>
<dbReference type="SUPFAM" id="SSF53041">
    <property type="entry name" value="Resolvase-like"/>
    <property type="match status" value="1"/>
</dbReference>
<evidence type="ECO:0000313" key="3">
    <source>
        <dbReference type="EMBL" id="KKR91233.1"/>
    </source>
</evidence>
<dbReference type="PROSITE" id="PS51737">
    <property type="entry name" value="RECOMBINASE_DNA_BIND"/>
    <property type="match status" value="1"/>
</dbReference>
<dbReference type="Pfam" id="PF13408">
    <property type="entry name" value="Zn_ribbon_recom"/>
    <property type="match status" value="1"/>
</dbReference>
<dbReference type="PANTHER" id="PTHR30461:SF23">
    <property type="entry name" value="DNA RECOMBINASE-RELATED"/>
    <property type="match status" value="1"/>
</dbReference>
<dbReference type="InterPro" id="IPR038109">
    <property type="entry name" value="DNA_bind_recomb_sf"/>
</dbReference>
<feature type="region of interest" description="Disordered" evidence="1">
    <location>
        <begin position="492"/>
        <end position="520"/>
    </location>
</feature>
<dbReference type="Pfam" id="PF01396">
    <property type="entry name" value="Zn_ribbon_Top1"/>
    <property type="match status" value="1"/>
</dbReference>
<dbReference type="GO" id="GO:0006265">
    <property type="term" value="P:DNA topological change"/>
    <property type="evidence" value="ECO:0007669"/>
    <property type="project" value="InterPro"/>
</dbReference>
<sequence length="520" mass="59979">MEYTNALSFAFKELLKEEITDQKCEICGKPMAIKFGRFGKFLACTGFPECKNTREQFDKVLAKIGKGEAQGIISWHPDRLARNSIDGGKIIYLLDTGKLLDLKFPTFWFDNTPQGKFMLSIAFGQSKYYIDNLSENVKRGLRQKLRNGVYPGKAPWGYSNNEKLGSIEIDPIESKVIKKAFELFANGGKTFTDICRFLEGNELTDKNGRPLKLDRVKSILSNKFYIGIMYYSGEFYEGKHKLFITKELFNKVQKQYKLTERARPNNKHNLPYLGLMRCGECLASITGEVKSKFYKSTRGKVEYTYYRCTKKLGKCSQKYIQEPELEIQLKDILKRASLPQKWAAKWQEWLDRDEIIENQLKEENLLSKEQHLKSLDQKLNLLLDSYLDNVIDAEIYKTKKNQLFEEKLQMQEDIARIKSDGSSWLEPMRNFIEDALSCSKIARAKNTSEEIAFFAKTVGSDYFLEDRRILPDLKKGFDIIFSEFVPHANSANLASDSQSERDTGVEPVFPPWEGSVEPLN</sequence>
<dbReference type="InterPro" id="IPR050639">
    <property type="entry name" value="SSR_resolvase"/>
</dbReference>
<dbReference type="SMART" id="SM00857">
    <property type="entry name" value="Resolvase"/>
    <property type="match status" value="1"/>
</dbReference>
<dbReference type="InterPro" id="IPR025827">
    <property type="entry name" value="Zn_ribbon_recom_dom"/>
</dbReference>
<organism evidence="3 4">
    <name type="scientific">Candidatus Woesebacteria bacterium GW2011_GWA1_41_13b</name>
    <dbReference type="NCBI Taxonomy" id="1618555"/>
    <lineage>
        <taxon>Bacteria</taxon>
        <taxon>Candidatus Woeseibacteriota</taxon>
    </lineage>
</organism>
<evidence type="ECO:0000313" key="4">
    <source>
        <dbReference type="Proteomes" id="UP000034676"/>
    </source>
</evidence>
<dbReference type="Gene3D" id="3.30.65.10">
    <property type="entry name" value="Bacterial Topoisomerase I, domain 1"/>
    <property type="match status" value="1"/>
</dbReference>
<dbReference type="InterPro" id="IPR011109">
    <property type="entry name" value="DNA_bind_recombinase_dom"/>
</dbReference>
<comment type="caution">
    <text evidence="3">The sequence shown here is derived from an EMBL/GenBank/DDBJ whole genome shotgun (WGS) entry which is preliminary data.</text>
</comment>
<accession>A0A0G0UR64</accession>
<evidence type="ECO:0000256" key="1">
    <source>
        <dbReference type="SAM" id="MobiDB-lite"/>
    </source>
</evidence>
<proteinExistence type="predicted"/>
<dbReference type="InterPro" id="IPR006119">
    <property type="entry name" value="Resolv_N"/>
</dbReference>
<dbReference type="AlphaFoldDB" id="A0A0G0UR64"/>
<dbReference type="Proteomes" id="UP000034676">
    <property type="component" value="Unassembled WGS sequence"/>
</dbReference>
<evidence type="ECO:0000259" key="2">
    <source>
        <dbReference type="PROSITE" id="PS51737"/>
    </source>
</evidence>
<protein>
    <submittedName>
        <fullName evidence="3">Recombinase</fullName>
    </submittedName>
</protein>
<dbReference type="InterPro" id="IPR036162">
    <property type="entry name" value="Resolvase-like_N_sf"/>
</dbReference>
<reference evidence="3 4" key="1">
    <citation type="journal article" date="2015" name="Nature">
        <title>rRNA introns, odd ribosomes, and small enigmatic genomes across a large radiation of phyla.</title>
        <authorList>
            <person name="Brown C.T."/>
            <person name="Hug L.A."/>
            <person name="Thomas B.C."/>
            <person name="Sharon I."/>
            <person name="Castelle C.J."/>
            <person name="Singh A."/>
            <person name="Wilkins M.J."/>
            <person name="Williams K.H."/>
            <person name="Banfield J.F."/>
        </authorList>
    </citation>
    <scope>NUCLEOTIDE SEQUENCE [LARGE SCALE GENOMIC DNA]</scope>
</reference>
<dbReference type="EMBL" id="LCAO01000018">
    <property type="protein sequence ID" value="KKR91233.1"/>
    <property type="molecule type" value="Genomic_DNA"/>
</dbReference>
<dbReference type="GO" id="GO:0003677">
    <property type="term" value="F:DNA binding"/>
    <property type="evidence" value="ECO:0007669"/>
    <property type="project" value="InterPro"/>
</dbReference>
<dbReference type="Gene3D" id="3.90.1750.20">
    <property type="entry name" value="Putative Large Serine Recombinase, Chain B, Domain 2"/>
    <property type="match status" value="1"/>
</dbReference>
<name>A0A0G0UR64_9BACT</name>
<dbReference type="PANTHER" id="PTHR30461">
    <property type="entry name" value="DNA-INVERTASE FROM LAMBDOID PROPHAGE"/>
    <property type="match status" value="1"/>
</dbReference>
<gene>
    <name evidence="3" type="ORF">UU42_C0018G0006</name>
</gene>
<dbReference type="GO" id="GO:0000150">
    <property type="term" value="F:DNA strand exchange activity"/>
    <property type="evidence" value="ECO:0007669"/>
    <property type="project" value="InterPro"/>
</dbReference>
<dbReference type="GO" id="GO:0003916">
    <property type="term" value="F:DNA topoisomerase activity"/>
    <property type="evidence" value="ECO:0007669"/>
    <property type="project" value="InterPro"/>
</dbReference>
<dbReference type="Pfam" id="PF07508">
    <property type="entry name" value="Recombinase"/>
    <property type="match status" value="1"/>
</dbReference>
<dbReference type="SUPFAM" id="SSF57783">
    <property type="entry name" value="Zinc beta-ribbon"/>
    <property type="match status" value="1"/>
</dbReference>
<dbReference type="InterPro" id="IPR013498">
    <property type="entry name" value="Topo_IA_Znf"/>
</dbReference>
<feature type="domain" description="Recombinase" evidence="2">
    <location>
        <begin position="155"/>
        <end position="265"/>
    </location>
</feature>